<accession>A0A3B6V875</accession>
<dbReference type="EMBL" id="CP001357">
    <property type="protein sequence ID" value="ACN82782.1"/>
    <property type="molecule type" value="Genomic_DNA"/>
</dbReference>
<proteinExistence type="predicted"/>
<dbReference type="KEGG" id="bhy:BHWA1_00282"/>
<organism evidence="2 3">
    <name type="scientific">Brachyspira hyodysenteriae (strain ATCC 49526 / WA1)</name>
    <dbReference type="NCBI Taxonomy" id="565034"/>
    <lineage>
        <taxon>Bacteria</taxon>
        <taxon>Pseudomonadati</taxon>
        <taxon>Spirochaetota</taxon>
        <taxon>Spirochaetia</taxon>
        <taxon>Brachyspirales</taxon>
        <taxon>Brachyspiraceae</taxon>
        <taxon>Brachyspira</taxon>
    </lineage>
</organism>
<dbReference type="InterPro" id="IPR029000">
    <property type="entry name" value="Cyclophilin-like_dom_sf"/>
</dbReference>
<protein>
    <recommendedName>
        <fullName evidence="1">Cyclophilin-like domain-containing protein</fullName>
    </recommendedName>
</protein>
<evidence type="ECO:0000313" key="3">
    <source>
        <dbReference type="Proteomes" id="UP000001803"/>
    </source>
</evidence>
<dbReference type="Proteomes" id="UP000001803">
    <property type="component" value="Chromosome"/>
</dbReference>
<evidence type="ECO:0000313" key="2">
    <source>
        <dbReference type="EMBL" id="ACN82782.1"/>
    </source>
</evidence>
<dbReference type="Gene3D" id="2.40.100.20">
    <property type="match status" value="1"/>
</dbReference>
<dbReference type="SUPFAM" id="SSF50891">
    <property type="entry name" value="Cyclophilin-like"/>
    <property type="match status" value="1"/>
</dbReference>
<sequence>MKGLKMKGLNIKILLTFFLFIMTACNSVYGDNTTMNTLNTSINLKINNKDYKLILYDNQTAKDFLAMMPLTITMNDLNANEKYHNLSKNLTTQSSRVGSIKTGDFMLYGSNCLVLFYESFSTSYSYTKIGYIENVSGLKDSLGRGSVQITFSVNN</sequence>
<evidence type="ECO:0000259" key="1">
    <source>
        <dbReference type="Pfam" id="PF18050"/>
    </source>
</evidence>
<dbReference type="InterPro" id="IPR041183">
    <property type="entry name" value="Cyclophilin-like"/>
</dbReference>
<name>A0A3B6V875_BRAHW</name>
<keyword evidence="3" id="KW-1185">Reference proteome</keyword>
<dbReference type="STRING" id="565034.BHWA1_00282"/>
<reference evidence="2 3" key="1">
    <citation type="journal article" date="2009" name="PLoS ONE">
        <title>Genome sequence of the pathogenic intestinal spirochete Brachyspira hyodysenteriae reveals adaptations to its lifestyle in the porcine large intestine.</title>
        <authorList>
            <person name="Bellgard M.I."/>
            <person name="Wanchanthuek P."/>
            <person name="La T."/>
            <person name="Ryan K."/>
            <person name="Moolhuijzen P."/>
            <person name="Albertyn Z."/>
            <person name="Shaban B."/>
            <person name="Motro Y."/>
            <person name="Dunn D.S."/>
            <person name="Schibeci D."/>
            <person name="Hunter A."/>
            <person name="Barrero R."/>
            <person name="Phillips N.D."/>
            <person name="Hampson D.J."/>
        </authorList>
    </citation>
    <scope>NUCLEOTIDE SEQUENCE [LARGE SCALE GENOMIC DNA]</scope>
    <source>
        <strain evidence="3">ATCC 49526 / WA1</strain>
    </source>
</reference>
<dbReference type="AlphaFoldDB" id="A0A3B6V875"/>
<feature type="domain" description="Cyclophilin-like" evidence="1">
    <location>
        <begin position="44"/>
        <end position="151"/>
    </location>
</feature>
<dbReference type="PROSITE" id="PS51257">
    <property type="entry name" value="PROKAR_LIPOPROTEIN"/>
    <property type="match status" value="1"/>
</dbReference>
<dbReference type="Pfam" id="PF18050">
    <property type="entry name" value="Cyclophil_like2"/>
    <property type="match status" value="1"/>
</dbReference>
<gene>
    <name evidence="2" type="ordered locus">BHWA1_00282</name>
</gene>